<protein>
    <submittedName>
        <fullName evidence="1">Uncharacterized protein</fullName>
    </submittedName>
</protein>
<organism evidence="1 2">
    <name type="scientific">Clostridium porci</name>
    <dbReference type="NCBI Taxonomy" id="2605778"/>
    <lineage>
        <taxon>Bacteria</taxon>
        <taxon>Bacillati</taxon>
        <taxon>Bacillota</taxon>
        <taxon>Clostridia</taxon>
        <taxon>Eubacteriales</taxon>
        <taxon>Clostridiaceae</taxon>
        <taxon>Clostridium</taxon>
    </lineage>
</organism>
<sequence length="235" mass="28209">MDSVFALYDDVLMGNKATCGKELFESTVNGKKEYNPADEEIVLKLVRYAFTYYRGWEPEQFRYNLNAHELKRMRLDGIVKQRIRFPVELDPMDNMQYLVHRLFPDRYSYNEKQAIETYYDRVLDKEIKRFKKGFFTEEKGAYRAGICFQRMLQMIGPFKNIHEVYDLFASTEGRKVLSNYKLNSAARDLYEFPIDFLHYSLPPADRDELYYYKLRFEQINDKQKRAMRKKGTFVA</sequence>
<evidence type="ECO:0000313" key="2">
    <source>
        <dbReference type="Proteomes" id="UP000429958"/>
    </source>
</evidence>
<name>A0A7X2TC13_9CLOT</name>
<comment type="caution">
    <text evidence="1">The sequence shown here is derived from an EMBL/GenBank/DDBJ whole genome shotgun (WGS) entry which is preliminary data.</text>
</comment>
<keyword evidence="2" id="KW-1185">Reference proteome</keyword>
<accession>A0A7X2TC13</accession>
<dbReference type="Proteomes" id="UP000429958">
    <property type="component" value="Unassembled WGS sequence"/>
</dbReference>
<gene>
    <name evidence="1" type="ORF">FYJ39_07805</name>
</gene>
<dbReference type="AlphaFoldDB" id="A0A7X2TC13"/>
<evidence type="ECO:0000313" key="1">
    <source>
        <dbReference type="EMBL" id="MSS36474.1"/>
    </source>
</evidence>
<reference evidence="1 2" key="1">
    <citation type="submission" date="2019-08" db="EMBL/GenBank/DDBJ databases">
        <title>In-depth cultivation of the pig gut microbiome towards novel bacterial diversity and tailored functional studies.</title>
        <authorList>
            <person name="Wylensek D."/>
            <person name="Hitch T.C.A."/>
            <person name="Clavel T."/>
        </authorList>
    </citation>
    <scope>NUCLEOTIDE SEQUENCE [LARGE SCALE GENOMIC DNA]</scope>
    <source>
        <strain evidence="1 2">WCA-389-WT-23D1</strain>
    </source>
</reference>
<proteinExistence type="predicted"/>
<dbReference type="RefSeq" id="WP_154471918.1">
    <property type="nucleotide sequence ID" value="NZ_VUMD01000006.1"/>
</dbReference>
<dbReference type="EMBL" id="VUMD01000006">
    <property type="protein sequence ID" value="MSS36474.1"/>
    <property type="molecule type" value="Genomic_DNA"/>
</dbReference>